<keyword evidence="1" id="KW-0472">Membrane</keyword>
<dbReference type="NCBIfam" id="TIGR00847">
    <property type="entry name" value="ccoS"/>
    <property type="match status" value="1"/>
</dbReference>
<dbReference type="GeneID" id="50229969"/>
<comment type="caution">
    <text evidence="2">The sequence shown here is derived from an EMBL/GenBank/DDBJ whole genome shotgun (WGS) entry which is preliminary data.</text>
</comment>
<dbReference type="PANTHER" id="PTHR41532:SF1">
    <property type="entry name" value="FIXS PROTEIN"/>
    <property type="match status" value="1"/>
</dbReference>
<name>A0A7Z1MHS1_9VIBR</name>
<dbReference type="Pfam" id="PF03597">
    <property type="entry name" value="FixS"/>
    <property type="match status" value="1"/>
</dbReference>
<keyword evidence="1" id="KW-1133">Transmembrane helix</keyword>
<dbReference type="InterPro" id="IPR004714">
    <property type="entry name" value="Cyt_oxidase_maturation_cbb3"/>
</dbReference>
<dbReference type="RefSeq" id="WP_010440820.1">
    <property type="nucleotide sequence ID" value="NZ_AP025480.1"/>
</dbReference>
<dbReference type="PANTHER" id="PTHR41532">
    <property type="entry name" value="FIXS PROTEIN"/>
    <property type="match status" value="1"/>
</dbReference>
<protein>
    <submittedName>
        <fullName evidence="2">Cytochrome oxidase maturation protein, cbb3-type</fullName>
    </submittedName>
</protein>
<dbReference type="AlphaFoldDB" id="A0A7Z1MHS1"/>
<dbReference type="EMBL" id="MDBS01000038">
    <property type="protein sequence ID" value="PMP27242.1"/>
    <property type="molecule type" value="Genomic_DNA"/>
</dbReference>
<proteinExistence type="predicted"/>
<gene>
    <name evidence="2" type="ORF">BCS90_22135</name>
</gene>
<feature type="transmembrane region" description="Helical" evidence="1">
    <location>
        <begin position="6"/>
        <end position="26"/>
    </location>
</feature>
<sequence>MESLYILIPIAIVLVCIAVGIFLWAVKSEQFEDLERQGHNILFDEDSHAHNNSDSKPVVKRKAEVITLTSEENHVDLEIQTDLEKKNDDA</sequence>
<organism evidence="2">
    <name type="scientific">Vibrio cyclitrophicus</name>
    <dbReference type="NCBI Taxonomy" id="47951"/>
    <lineage>
        <taxon>Bacteria</taxon>
        <taxon>Pseudomonadati</taxon>
        <taxon>Pseudomonadota</taxon>
        <taxon>Gammaproteobacteria</taxon>
        <taxon>Vibrionales</taxon>
        <taxon>Vibrionaceae</taxon>
        <taxon>Vibrio</taxon>
    </lineage>
</organism>
<accession>A0A7Z1MHS1</accession>
<reference evidence="2" key="1">
    <citation type="submission" date="2016-07" db="EMBL/GenBank/DDBJ databases">
        <authorList>
            <person name="Kauffman K."/>
            <person name="Arevalo P."/>
            <person name="Polz M.F."/>
        </authorList>
    </citation>
    <scope>NUCLEOTIDE SEQUENCE</scope>
    <source>
        <strain evidence="2">10N.222.46.E12</strain>
    </source>
</reference>
<reference evidence="2" key="2">
    <citation type="journal article" date="2018" name="Nature">
        <title>A major lineage of non-tailed dsDNA viruses as unrecognized killers of marine bacteria.</title>
        <authorList>
            <person name="Kauffman K.M."/>
            <person name="Hussain F.A."/>
            <person name="Yang J."/>
            <person name="Arevalo P."/>
            <person name="Brown J.M."/>
            <person name="Chang W.K."/>
            <person name="VanInsberghe D."/>
            <person name="Elsherbini J."/>
            <person name="Sharma R.S."/>
            <person name="Cutler M.B."/>
            <person name="Kelly L."/>
            <person name="Polz M.F."/>
        </authorList>
    </citation>
    <scope>NUCLEOTIDE SEQUENCE</scope>
    <source>
        <strain evidence="2">10N.222.46.E12</strain>
    </source>
</reference>
<evidence type="ECO:0000256" key="1">
    <source>
        <dbReference type="SAM" id="Phobius"/>
    </source>
</evidence>
<evidence type="ECO:0000313" key="2">
    <source>
        <dbReference type="EMBL" id="PMP27242.1"/>
    </source>
</evidence>
<keyword evidence="1" id="KW-0812">Transmembrane</keyword>